<dbReference type="InterPro" id="IPR045524">
    <property type="entry name" value="DUF6473"/>
</dbReference>
<name>A0A1G8PL40_9RHOB</name>
<evidence type="ECO:0000313" key="3">
    <source>
        <dbReference type="Proteomes" id="UP000199340"/>
    </source>
</evidence>
<dbReference type="AlphaFoldDB" id="A0A1G8PL40"/>
<protein>
    <recommendedName>
        <fullName evidence="1">DUF6473 domain-containing protein</fullName>
    </recommendedName>
</protein>
<dbReference type="Pfam" id="PF20078">
    <property type="entry name" value="DUF6473"/>
    <property type="match status" value="1"/>
</dbReference>
<dbReference type="STRING" id="490829.SAMN05421850_106269"/>
<evidence type="ECO:0000259" key="1">
    <source>
        <dbReference type="Pfam" id="PF20078"/>
    </source>
</evidence>
<dbReference type="EMBL" id="FNEB01000006">
    <property type="protein sequence ID" value="SDI93008.1"/>
    <property type="molecule type" value="Genomic_DNA"/>
</dbReference>
<accession>A0A1G8PL40</accession>
<reference evidence="2 3" key="1">
    <citation type="submission" date="2016-10" db="EMBL/GenBank/DDBJ databases">
        <authorList>
            <person name="de Groot N.N."/>
        </authorList>
    </citation>
    <scope>NUCLEOTIDE SEQUENCE [LARGE SCALE GENOMIC DNA]</scope>
    <source>
        <strain evidence="2 3">DSM 28010</strain>
    </source>
</reference>
<organism evidence="2 3">
    <name type="scientific">Lutimaribacter saemankumensis</name>
    <dbReference type="NCBI Taxonomy" id="490829"/>
    <lineage>
        <taxon>Bacteria</taxon>
        <taxon>Pseudomonadati</taxon>
        <taxon>Pseudomonadota</taxon>
        <taxon>Alphaproteobacteria</taxon>
        <taxon>Rhodobacterales</taxon>
        <taxon>Roseobacteraceae</taxon>
        <taxon>Lutimaribacter</taxon>
    </lineage>
</organism>
<dbReference type="RefSeq" id="WP_090029136.1">
    <property type="nucleotide sequence ID" value="NZ_FNEB01000006.1"/>
</dbReference>
<dbReference type="Proteomes" id="UP000199340">
    <property type="component" value="Unassembled WGS sequence"/>
</dbReference>
<feature type="domain" description="DUF6473" evidence="1">
    <location>
        <begin position="1"/>
        <end position="272"/>
    </location>
</feature>
<evidence type="ECO:0000313" key="2">
    <source>
        <dbReference type="EMBL" id="SDI93008.1"/>
    </source>
</evidence>
<gene>
    <name evidence="2" type="ORF">SAMN05421850_106269</name>
</gene>
<keyword evidence="3" id="KW-1185">Reference proteome</keyword>
<sequence>MTFQRKGPPGLDYKPCRYGTSRLTFRGPARLLRGKYVAFLGSTETYGKYIPEPYPALVEQELGVTCVNLGCVNAGHDVYLHDPYVMELAGQARVRVLQIGGAHNMSNRFYTVHPRRNDRFLKSSRLMRQIFGDVDFTDFTFTRHMLESLCRFAPDRFAMLREELQAAWVARTRLLVQRLGGPVVLLWFAPHRMPGGPEAETIGADPLFIERWMVDALRDDVAEIVDATISASAQAAGLQGMVVPPGEEAVAAAMPGAVAHAEAAGPLLPALRGRL</sequence>
<proteinExistence type="predicted"/>
<dbReference type="OrthoDB" id="7838347at2"/>